<dbReference type="InterPro" id="IPR027409">
    <property type="entry name" value="GroEL-like_apical_dom_sf"/>
</dbReference>
<dbReference type="GO" id="GO:0046854">
    <property type="term" value="P:phosphatidylinositol phosphate biosynthetic process"/>
    <property type="evidence" value="ECO:0007669"/>
    <property type="project" value="TreeGrafter"/>
</dbReference>
<dbReference type="GO" id="GO:0010008">
    <property type="term" value="C:endosome membrane"/>
    <property type="evidence" value="ECO:0007669"/>
    <property type="project" value="TreeGrafter"/>
</dbReference>
<dbReference type="GO" id="GO:0000285">
    <property type="term" value="F:1-phosphatidylinositol-3-phosphate 5-kinase activity"/>
    <property type="evidence" value="ECO:0007669"/>
    <property type="project" value="TreeGrafter"/>
</dbReference>
<dbReference type="GO" id="GO:0005524">
    <property type="term" value="F:ATP binding"/>
    <property type="evidence" value="ECO:0007669"/>
    <property type="project" value="InterPro"/>
</dbReference>
<dbReference type="PANTHER" id="PTHR45748">
    <property type="entry name" value="1-PHOSPHATIDYLINOSITOL 3-PHOSPHATE 5-KINASE-RELATED"/>
    <property type="match status" value="1"/>
</dbReference>
<proteinExistence type="predicted"/>
<dbReference type="SUPFAM" id="SSF52029">
    <property type="entry name" value="GroEL apical domain-like"/>
    <property type="match status" value="1"/>
</dbReference>
<accession>A0A8K0I8S5</accession>
<keyword evidence="2" id="KW-1185">Reference proteome</keyword>
<dbReference type="Proteomes" id="UP000797356">
    <property type="component" value="Chromosome 5"/>
</dbReference>
<evidence type="ECO:0000313" key="2">
    <source>
        <dbReference type="Proteomes" id="UP000797356"/>
    </source>
</evidence>
<gene>
    <name evidence="1" type="ORF">COCNU_05G008010</name>
</gene>
<comment type="caution">
    <text evidence="1">The sequence shown here is derived from an EMBL/GenBank/DDBJ whole genome shotgun (WGS) entry which is preliminary data.</text>
</comment>
<reference evidence="1" key="2">
    <citation type="submission" date="2019-07" db="EMBL/GenBank/DDBJ databases">
        <authorList>
            <person name="Yang Y."/>
            <person name="Bocs S."/>
            <person name="Baudouin L."/>
        </authorList>
    </citation>
    <scope>NUCLEOTIDE SEQUENCE</scope>
    <source>
        <tissue evidence="1">Spear leaf of Hainan Tall coconut</tissue>
    </source>
</reference>
<dbReference type="PANTHER" id="PTHR45748:SF7">
    <property type="entry name" value="1-PHOSPHATIDYLINOSITOL 3-PHOSPHATE 5-KINASE-RELATED"/>
    <property type="match status" value="1"/>
</dbReference>
<dbReference type="Gene3D" id="3.50.7.10">
    <property type="entry name" value="GroEL"/>
    <property type="match status" value="1"/>
</dbReference>
<sequence>MVERAPGGDQDSQRVISGQIFSINHSDDFYGQVEFDEVDQDFHSNEEHPAEENIDAKEICSPLHDNTEFHPALDVDKMEEEAEPDNSYECDAASIYGMENVVENLPVGEENDKGGWLEIITSLSWEAATLLKPDTSKGGGMDPGGHVKVKCLACGNRSESMVVKGVVCKKKVRMTSKIEKPRFLILGGALEYQRVTNLLSSFDALLQQEMDHLKMAVAKIGAHHPNVLLVEKSVSRFAQDYLPTKNISLVLNIKRPLLECMDRCTGAQMVPSIDHLSSQKLGCCDLFHVEKFVEEHGGAGHGGKKQNDEDF</sequence>
<dbReference type="InterPro" id="IPR002423">
    <property type="entry name" value="Cpn60/GroEL/TCP-1"/>
</dbReference>
<protein>
    <submittedName>
        <fullName evidence="1">Uncharacterized protein</fullName>
    </submittedName>
</protein>
<dbReference type="OrthoDB" id="5575559at2759"/>
<dbReference type="Pfam" id="PF00118">
    <property type="entry name" value="Cpn60_TCP1"/>
    <property type="match status" value="1"/>
</dbReference>
<organism evidence="1 2">
    <name type="scientific">Cocos nucifera</name>
    <name type="common">Coconut palm</name>
    <dbReference type="NCBI Taxonomy" id="13894"/>
    <lineage>
        <taxon>Eukaryota</taxon>
        <taxon>Viridiplantae</taxon>
        <taxon>Streptophyta</taxon>
        <taxon>Embryophyta</taxon>
        <taxon>Tracheophyta</taxon>
        <taxon>Spermatophyta</taxon>
        <taxon>Magnoliopsida</taxon>
        <taxon>Liliopsida</taxon>
        <taxon>Arecaceae</taxon>
        <taxon>Arecoideae</taxon>
        <taxon>Cocoseae</taxon>
        <taxon>Attaleinae</taxon>
        <taxon>Cocos</taxon>
    </lineage>
</organism>
<dbReference type="FunFam" id="3.50.7.10:FF:000007">
    <property type="entry name" value="1-phosphatidylinositol 3-phosphate 5-kinase isoform X1"/>
    <property type="match status" value="1"/>
</dbReference>
<dbReference type="EMBL" id="CM017876">
    <property type="protein sequence ID" value="KAG1342572.1"/>
    <property type="molecule type" value="Genomic_DNA"/>
</dbReference>
<dbReference type="AlphaFoldDB" id="A0A8K0I8S5"/>
<evidence type="ECO:0000313" key="1">
    <source>
        <dbReference type="EMBL" id="KAG1342572.1"/>
    </source>
</evidence>
<reference evidence="1" key="1">
    <citation type="journal article" date="2017" name="Gigascience">
        <title>The genome draft of coconut (Cocos nucifera).</title>
        <authorList>
            <person name="Xiao Y."/>
            <person name="Xu P."/>
            <person name="Fan H."/>
            <person name="Baudouin L."/>
            <person name="Xia W."/>
            <person name="Bocs S."/>
            <person name="Xu J."/>
            <person name="Li Q."/>
            <person name="Guo A."/>
            <person name="Zhou L."/>
            <person name="Li J."/>
            <person name="Wu Y."/>
            <person name="Ma Z."/>
            <person name="Armero A."/>
            <person name="Issali A.E."/>
            <person name="Liu N."/>
            <person name="Peng M."/>
            <person name="Yang Y."/>
        </authorList>
    </citation>
    <scope>NUCLEOTIDE SEQUENCE</scope>
    <source>
        <tissue evidence="1">Spear leaf of Hainan Tall coconut</tissue>
    </source>
</reference>
<name>A0A8K0I8S5_COCNU</name>